<feature type="transmembrane region" description="Helical" evidence="9">
    <location>
        <begin position="231"/>
        <end position="255"/>
    </location>
</feature>
<keyword evidence="6 9" id="KW-1133">Transmembrane helix</keyword>
<dbReference type="PANTHER" id="PTHR43394:SF1">
    <property type="entry name" value="ATP-BINDING CASSETTE SUB-FAMILY B MEMBER 10, MITOCHONDRIAL"/>
    <property type="match status" value="1"/>
</dbReference>
<feature type="transmembrane region" description="Helical" evidence="9">
    <location>
        <begin position="364"/>
        <end position="381"/>
    </location>
</feature>
<dbReference type="Gene3D" id="3.40.50.300">
    <property type="entry name" value="P-loop containing nucleotide triphosphate hydrolases"/>
    <property type="match status" value="1"/>
</dbReference>
<evidence type="ECO:0000256" key="2">
    <source>
        <dbReference type="ARBA" id="ARBA00005417"/>
    </source>
</evidence>
<keyword evidence="5 12" id="KW-0067">ATP-binding</keyword>
<dbReference type="Proteomes" id="UP000199347">
    <property type="component" value="Unassembled WGS sequence"/>
</dbReference>
<feature type="compositionally biased region" description="Low complexity" evidence="8">
    <location>
        <begin position="27"/>
        <end position="48"/>
    </location>
</feature>
<evidence type="ECO:0000256" key="6">
    <source>
        <dbReference type="ARBA" id="ARBA00022989"/>
    </source>
</evidence>
<dbReference type="GO" id="GO:0030253">
    <property type="term" value="P:protein secretion by the type I secretion system"/>
    <property type="evidence" value="ECO:0007669"/>
    <property type="project" value="InterPro"/>
</dbReference>
<name>A0A1G5P583_AFIMA</name>
<dbReference type="PROSITE" id="PS50929">
    <property type="entry name" value="ABC_TM1F"/>
    <property type="match status" value="1"/>
</dbReference>
<feature type="region of interest" description="Disordered" evidence="8">
    <location>
        <begin position="765"/>
        <end position="786"/>
    </location>
</feature>
<organism evidence="12 13">
    <name type="scientific">Afifella marina DSM 2698</name>
    <dbReference type="NCBI Taxonomy" id="1120955"/>
    <lineage>
        <taxon>Bacteria</taxon>
        <taxon>Pseudomonadati</taxon>
        <taxon>Pseudomonadota</taxon>
        <taxon>Alphaproteobacteria</taxon>
        <taxon>Hyphomicrobiales</taxon>
        <taxon>Afifellaceae</taxon>
        <taxon>Afifella</taxon>
    </lineage>
</organism>
<evidence type="ECO:0000259" key="11">
    <source>
        <dbReference type="PROSITE" id="PS50929"/>
    </source>
</evidence>
<feature type="region of interest" description="Disordered" evidence="8">
    <location>
        <begin position="103"/>
        <end position="210"/>
    </location>
</feature>
<feature type="domain" description="ABC transporter" evidence="10">
    <location>
        <begin position="538"/>
        <end position="774"/>
    </location>
</feature>
<reference evidence="12 13" key="1">
    <citation type="submission" date="2016-10" db="EMBL/GenBank/DDBJ databases">
        <authorList>
            <person name="de Groot N.N."/>
        </authorList>
    </citation>
    <scope>NUCLEOTIDE SEQUENCE [LARGE SCALE GENOMIC DNA]</scope>
    <source>
        <strain evidence="12 13">DSM 2698</strain>
    </source>
</reference>
<feature type="compositionally biased region" description="Low complexity" evidence="8">
    <location>
        <begin position="118"/>
        <end position="132"/>
    </location>
</feature>
<feature type="transmembrane region" description="Helical" evidence="9">
    <location>
        <begin position="267"/>
        <end position="287"/>
    </location>
</feature>
<dbReference type="SUPFAM" id="SSF90123">
    <property type="entry name" value="ABC transporter transmembrane region"/>
    <property type="match status" value="1"/>
</dbReference>
<dbReference type="GO" id="GO:0005886">
    <property type="term" value="C:plasma membrane"/>
    <property type="evidence" value="ECO:0007669"/>
    <property type="project" value="UniProtKB-SubCell"/>
</dbReference>
<dbReference type="Gene3D" id="1.20.1560.10">
    <property type="entry name" value="ABC transporter type 1, transmembrane domain"/>
    <property type="match status" value="1"/>
</dbReference>
<evidence type="ECO:0000256" key="3">
    <source>
        <dbReference type="ARBA" id="ARBA00022692"/>
    </source>
</evidence>
<comment type="subcellular location">
    <subcellularLocation>
        <location evidence="1">Cell membrane</location>
        <topology evidence="1">Multi-pass membrane protein</topology>
    </subcellularLocation>
</comment>
<keyword evidence="4" id="KW-0547">Nucleotide-binding</keyword>
<feature type="region of interest" description="Disordered" evidence="8">
    <location>
        <begin position="1"/>
        <end position="48"/>
    </location>
</feature>
<evidence type="ECO:0000256" key="5">
    <source>
        <dbReference type="ARBA" id="ARBA00022840"/>
    </source>
</evidence>
<evidence type="ECO:0000259" key="10">
    <source>
        <dbReference type="PROSITE" id="PS50893"/>
    </source>
</evidence>
<feature type="domain" description="ABC transmembrane type-1" evidence="11">
    <location>
        <begin position="231"/>
        <end position="507"/>
    </location>
</feature>
<dbReference type="InterPro" id="IPR027417">
    <property type="entry name" value="P-loop_NTPase"/>
</dbReference>
<sequence length="786" mass="83650">MKLMSTEMSGGGSTGDLVEDAALAGKRASVQQPQAAAPASSDASRSRSLWMTPAAQAAITRMEEDILREVAVAARTPRLHGKTKEPRASWQGLPKAVQLDELALVSKAQAGPQPPGGEAPQARPSSASPSQERMGRSTGKLDDVKPTKFREPEPAKAKSPPFAPVIEIEKNERAELSVQKGGGGKPPPSSGGSGGGGGGSDGRPKMQERVSQPNFRQALALTVAKVKMNMLVVFVFTIAMNVLVLAVPIYLFQIADRVLTSRSVDTLVMLTLITAGAIVGQVLLDVFRRRILMRTASEIETRLSSPILSAAARSALGGSGRDYQVLGDLQHIRNFVTGGTLLAMLDAPLAPIFILAVFLVHPHLGFIVCTSILLLMAVAFINRQITARPFAEANAHLTMANLNLESLSRNSQIINALGMIPEAVRMWGRANANSLRHQVTAQDRNVFFTGISKAIRLFAQIAMLGWGAHLALDGRLTGGMVIASSIIASRALAPVEGTIEGWRTYIQSRAAYDRIATLLRTSPLNVERLRLPQPTGRLDVERVLFVPPPNKRVILNGVTFSLEPGETLAIIGDSGAGKSTLGKMLVGSIVPTAGSVRLDLMELKNWDPRQLGENIGYLPQDIQLFPASIKANIARMREDVTDEMIFEAAALAGVHKLIASLPQGYETMIAGDGAPLSGGQKQRIGLARAFFGNPRLVILDEPNSNLDTAGEQALAQAIEKAKTVGTTVIAITQRTALLRCVDKIMVMKDGTVQAIGERQAMLQALAGPKKPGPGGAPDGQARGDQA</sequence>
<dbReference type="GO" id="GO:0015421">
    <property type="term" value="F:ABC-type oligopeptide transporter activity"/>
    <property type="evidence" value="ECO:0007669"/>
    <property type="project" value="TreeGrafter"/>
</dbReference>
<dbReference type="InterPro" id="IPR003439">
    <property type="entry name" value="ABC_transporter-like_ATP-bd"/>
</dbReference>
<dbReference type="EMBL" id="FMVW01000009">
    <property type="protein sequence ID" value="SCZ44705.1"/>
    <property type="molecule type" value="Genomic_DNA"/>
</dbReference>
<dbReference type="InterPro" id="IPR036640">
    <property type="entry name" value="ABC1_TM_sf"/>
</dbReference>
<dbReference type="InterPro" id="IPR039421">
    <property type="entry name" value="Type_1_exporter"/>
</dbReference>
<feature type="compositionally biased region" description="Basic and acidic residues" evidence="8">
    <location>
        <begin position="133"/>
        <end position="156"/>
    </location>
</feature>
<feature type="compositionally biased region" description="Gly residues" evidence="8">
    <location>
        <begin position="191"/>
        <end position="201"/>
    </location>
</feature>
<proteinExistence type="inferred from homology"/>
<dbReference type="Pfam" id="PF00664">
    <property type="entry name" value="ABC_membrane"/>
    <property type="match status" value="1"/>
</dbReference>
<evidence type="ECO:0000256" key="4">
    <source>
        <dbReference type="ARBA" id="ARBA00022741"/>
    </source>
</evidence>
<dbReference type="PROSITE" id="PS50893">
    <property type="entry name" value="ABC_TRANSPORTER_2"/>
    <property type="match status" value="1"/>
</dbReference>
<evidence type="ECO:0000256" key="9">
    <source>
        <dbReference type="SAM" id="Phobius"/>
    </source>
</evidence>
<dbReference type="SUPFAM" id="SSF52540">
    <property type="entry name" value="P-loop containing nucleoside triphosphate hydrolases"/>
    <property type="match status" value="1"/>
</dbReference>
<dbReference type="PANTHER" id="PTHR43394">
    <property type="entry name" value="ATP-DEPENDENT PERMEASE MDL1, MITOCHONDRIAL"/>
    <property type="match status" value="1"/>
</dbReference>
<dbReference type="Pfam" id="PF00005">
    <property type="entry name" value="ABC_tran"/>
    <property type="match status" value="1"/>
</dbReference>
<dbReference type="InterPro" id="IPR003593">
    <property type="entry name" value="AAA+_ATPase"/>
</dbReference>
<dbReference type="SMART" id="SM00382">
    <property type="entry name" value="AAA"/>
    <property type="match status" value="1"/>
</dbReference>
<feature type="transmembrane region" description="Helical" evidence="9">
    <location>
        <begin position="335"/>
        <end position="358"/>
    </location>
</feature>
<evidence type="ECO:0000313" key="12">
    <source>
        <dbReference type="EMBL" id="SCZ44705.1"/>
    </source>
</evidence>
<keyword evidence="3 9" id="KW-0812">Transmembrane</keyword>
<comment type="similarity">
    <text evidence="2">Belongs to the ABC transporter superfamily.</text>
</comment>
<dbReference type="InterPro" id="IPR010128">
    <property type="entry name" value="ATPase_T1SS_PrtD-like"/>
</dbReference>
<gene>
    <name evidence="12" type="ORF">SAMN03080610_03264</name>
</gene>
<dbReference type="GO" id="GO:0005524">
    <property type="term" value="F:ATP binding"/>
    <property type="evidence" value="ECO:0007669"/>
    <property type="project" value="UniProtKB-KW"/>
</dbReference>
<accession>A0A1G5P583</accession>
<keyword evidence="13" id="KW-1185">Reference proteome</keyword>
<dbReference type="STRING" id="1120955.SAMN03080610_03264"/>
<dbReference type="InterPro" id="IPR011527">
    <property type="entry name" value="ABC1_TM_dom"/>
</dbReference>
<keyword evidence="7 9" id="KW-0472">Membrane</keyword>
<dbReference type="AlphaFoldDB" id="A0A1G5P583"/>
<evidence type="ECO:0000256" key="8">
    <source>
        <dbReference type="SAM" id="MobiDB-lite"/>
    </source>
</evidence>
<dbReference type="GO" id="GO:0016887">
    <property type="term" value="F:ATP hydrolysis activity"/>
    <property type="evidence" value="ECO:0007669"/>
    <property type="project" value="InterPro"/>
</dbReference>
<protein>
    <submittedName>
        <fullName evidence="12">ATP-binding cassette, subfamily C</fullName>
    </submittedName>
</protein>
<evidence type="ECO:0000256" key="1">
    <source>
        <dbReference type="ARBA" id="ARBA00004651"/>
    </source>
</evidence>
<dbReference type="PROSITE" id="PS00211">
    <property type="entry name" value="ABC_TRANSPORTER_1"/>
    <property type="match status" value="1"/>
</dbReference>
<dbReference type="NCBIfam" id="TIGR01842">
    <property type="entry name" value="type_I_sec_PrtD"/>
    <property type="match status" value="1"/>
</dbReference>
<dbReference type="GO" id="GO:0030256">
    <property type="term" value="C:type I protein secretion system complex"/>
    <property type="evidence" value="ECO:0007669"/>
    <property type="project" value="InterPro"/>
</dbReference>
<dbReference type="InterPro" id="IPR017871">
    <property type="entry name" value="ABC_transporter-like_CS"/>
</dbReference>
<evidence type="ECO:0000256" key="7">
    <source>
        <dbReference type="ARBA" id="ARBA00023136"/>
    </source>
</evidence>
<evidence type="ECO:0000313" key="13">
    <source>
        <dbReference type="Proteomes" id="UP000199347"/>
    </source>
</evidence>